<evidence type="ECO:0000259" key="4">
    <source>
        <dbReference type="PROSITE" id="PS50887"/>
    </source>
</evidence>
<dbReference type="GO" id="GO:0052621">
    <property type="term" value="F:diguanylate cyclase activity"/>
    <property type="evidence" value="ECO:0007669"/>
    <property type="project" value="UniProtKB-EC"/>
</dbReference>
<accession>A0ABU3PEV9</accession>
<keyword evidence="5" id="KW-0808">Transferase</keyword>
<dbReference type="InterPro" id="IPR000160">
    <property type="entry name" value="GGDEF_dom"/>
</dbReference>
<comment type="caution">
    <text evidence="5">The sequence shown here is derived from an EMBL/GenBank/DDBJ whole genome shotgun (WGS) entry which is preliminary data.</text>
</comment>
<dbReference type="InterPro" id="IPR050469">
    <property type="entry name" value="Diguanylate_Cyclase"/>
</dbReference>
<dbReference type="PANTHER" id="PTHR45138:SF9">
    <property type="entry name" value="DIGUANYLATE CYCLASE DGCM-RELATED"/>
    <property type="match status" value="1"/>
</dbReference>
<reference evidence="5" key="1">
    <citation type="submission" date="2023-09" db="EMBL/GenBank/DDBJ databases">
        <title>Paucibacter sp. APW11 Genome sequencing and assembly.</title>
        <authorList>
            <person name="Kim I."/>
        </authorList>
    </citation>
    <scope>NUCLEOTIDE SEQUENCE</scope>
    <source>
        <strain evidence="5">APW11</strain>
    </source>
</reference>
<dbReference type="InterPro" id="IPR043128">
    <property type="entry name" value="Rev_trsase/Diguanyl_cyclase"/>
</dbReference>
<sequence length="395" mass="43877">MDAPSQTPYSQQLRDGFRALRFGPALEAEYRAYCSQGLLTRFRLTALLALLVWLLFCASDFLRIGWTPAPELPQAVLEELRLARLLALATMLAATLYVQFSGSVERAQLAMLAIGYAVATGAAYGIYCYKQLHLPHESSMLVIAMMALFIPIGARMRWHLGLALSYIAAVVLMTLLAPNKALRIEMAGIVIALLLALVICTLSAYWREYLHREQFLYRGDAQWLALRDEMTGLSNRRMFNHHLDTVMRQAQREGQRVALLLLDVDHFKLYNDRYGHAAGDRALQTVAAVLQSFALRPLDLAARLGGEEMALVLYDPQPSHAAEVAQALVDAIAARRLPHEASPVAPVLTVSLGCALLRKDDNPDRFYRRADALLYQAKGSGRNRCCVDGVLRPAA</sequence>
<keyword evidence="3" id="KW-1133">Transmembrane helix</keyword>
<evidence type="ECO:0000256" key="2">
    <source>
        <dbReference type="ARBA" id="ARBA00034247"/>
    </source>
</evidence>
<dbReference type="RefSeq" id="WP_315651943.1">
    <property type="nucleotide sequence ID" value="NZ_JAVXZY010000007.1"/>
</dbReference>
<feature type="transmembrane region" description="Helical" evidence="3">
    <location>
        <begin position="42"/>
        <end position="62"/>
    </location>
</feature>
<feature type="transmembrane region" description="Helical" evidence="3">
    <location>
        <begin position="184"/>
        <end position="206"/>
    </location>
</feature>
<dbReference type="PANTHER" id="PTHR45138">
    <property type="entry name" value="REGULATORY COMPONENTS OF SENSORY TRANSDUCTION SYSTEM"/>
    <property type="match status" value="1"/>
</dbReference>
<keyword evidence="5" id="KW-0548">Nucleotidyltransferase</keyword>
<feature type="transmembrane region" description="Helical" evidence="3">
    <location>
        <begin position="106"/>
        <end position="127"/>
    </location>
</feature>
<name>A0ABU3PEV9_9BURK</name>
<dbReference type="SUPFAM" id="SSF55073">
    <property type="entry name" value="Nucleotide cyclase"/>
    <property type="match status" value="1"/>
</dbReference>
<protein>
    <recommendedName>
        <fullName evidence="1">diguanylate cyclase</fullName>
        <ecNumber evidence="1">2.7.7.65</ecNumber>
    </recommendedName>
</protein>
<dbReference type="EMBL" id="JAVXZY010000007">
    <property type="protein sequence ID" value="MDT9001058.1"/>
    <property type="molecule type" value="Genomic_DNA"/>
</dbReference>
<dbReference type="InterPro" id="IPR029787">
    <property type="entry name" value="Nucleotide_cyclase"/>
</dbReference>
<dbReference type="PROSITE" id="PS50887">
    <property type="entry name" value="GGDEF"/>
    <property type="match status" value="1"/>
</dbReference>
<dbReference type="EC" id="2.7.7.65" evidence="1"/>
<comment type="catalytic activity">
    <reaction evidence="2">
        <text>2 GTP = 3',3'-c-di-GMP + 2 diphosphate</text>
        <dbReference type="Rhea" id="RHEA:24898"/>
        <dbReference type="ChEBI" id="CHEBI:33019"/>
        <dbReference type="ChEBI" id="CHEBI:37565"/>
        <dbReference type="ChEBI" id="CHEBI:58805"/>
        <dbReference type="EC" id="2.7.7.65"/>
    </reaction>
</comment>
<proteinExistence type="predicted"/>
<keyword evidence="6" id="KW-1185">Reference proteome</keyword>
<feature type="transmembrane region" description="Helical" evidence="3">
    <location>
        <begin position="82"/>
        <end position="100"/>
    </location>
</feature>
<keyword evidence="3" id="KW-0472">Membrane</keyword>
<evidence type="ECO:0000313" key="6">
    <source>
        <dbReference type="Proteomes" id="UP001246372"/>
    </source>
</evidence>
<feature type="domain" description="GGDEF" evidence="4">
    <location>
        <begin position="255"/>
        <end position="390"/>
    </location>
</feature>
<dbReference type="Pfam" id="PF00990">
    <property type="entry name" value="GGDEF"/>
    <property type="match status" value="1"/>
</dbReference>
<organism evidence="5 6">
    <name type="scientific">Roseateles aquae</name>
    <dbReference type="NCBI Taxonomy" id="3077235"/>
    <lineage>
        <taxon>Bacteria</taxon>
        <taxon>Pseudomonadati</taxon>
        <taxon>Pseudomonadota</taxon>
        <taxon>Betaproteobacteria</taxon>
        <taxon>Burkholderiales</taxon>
        <taxon>Sphaerotilaceae</taxon>
        <taxon>Roseateles</taxon>
    </lineage>
</organism>
<dbReference type="SMART" id="SM00267">
    <property type="entry name" value="GGDEF"/>
    <property type="match status" value="1"/>
</dbReference>
<evidence type="ECO:0000256" key="1">
    <source>
        <dbReference type="ARBA" id="ARBA00012528"/>
    </source>
</evidence>
<gene>
    <name evidence="5" type="ORF">RQP53_17400</name>
</gene>
<evidence type="ECO:0000256" key="3">
    <source>
        <dbReference type="SAM" id="Phobius"/>
    </source>
</evidence>
<dbReference type="Proteomes" id="UP001246372">
    <property type="component" value="Unassembled WGS sequence"/>
</dbReference>
<dbReference type="NCBIfam" id="TIGR00254">
    <property type="entry name" value="GGDEF"/>
    <property type="match status" value="1"/>
</dbReference>
<dbReference type="Gene3D" id="3.30.70.270">
    <property type="match status" value="1"/>
</dbReference>
<keyword evidence="3" id="KW-0812">Transmembrane</keyword>
<feature type="transmembrane region" description="Helical" evidence="3">
    <location>
        <begin position="158"/>
        <end position="177"/>
    </location>
</feature>
<dbReference type="CDD" id="cd01949">
    <property type="entry name" value="GGDEF"/>
    <property type="match status" value="1"/>
</dbReference>
<evidence type="ECO:0000313" key="5">
    <source>
        <dbReference type="EMBL" id="MDT9001058.1"/>
    </source>
</evidence>
<feature type="transmembrane region" description="Helical" evidence="3">
    <location>
        <begin position="134"/>
        <end position="152"/>
    </location>
</feature>